<name>A0ABW3W9P0_9ACTN</name>
<keyword evidence="2" id="KW-0560">Oxidoreductase</keyword>
<dbReference type="PANTHER" id="PTHR41534:SF2">
    <property type="entry name" value="3-PHENYLPROPIONATE_CINNAMIC ACID DIOXYGENASE SUBUNIT BETA"/>
    <property type="match status" value="1"/>
</dbReference>
<dbReference type="GO" id="GO:0051213">
    <property type="term" value="F:dioxygenase activity"/>
    <property type="evidence" value="ECO:0007669"/>
    <property type="project" value="UniProtKB-KW"/>
</dbReference>
<dbReference type="EMBL" id="JBHTLX010000033">
    <property type="protein sequence ID" value="MFD1251099.1"/>
    <property type="molecule type" value="Genomic_DNA"/>
</dbReference>
<proteinExistence type="inferred from homology"/>
<evidence type="ECO:0000256" key="2">
    <source>
        <dbReference type="ARBA" id="ARBA00023002"/>
    </source>
</evidence>
<reference evidence="4" key="1">
    <citation type="journal article" date="2019" name="Int. J. Syst. Evol. Microbiol.">
        <title>The Global Catalogue of Microorganisms (GCM) 10K type strain sequencing project: providing services to taxonomists for standard genome sequencing and annotation.</title>
        <authorList>
            <consortium name="The Broad Institute Genomics Platform"/>
            <consortium name="The Broad Institute Genome Sequencing Center for Infectious Disease"/>
            <person name="Wu L."/>
            <person name="Ma J."/>
        </authorList>
    </citation>
    <scope>NUCLEOTIDE SEQUENCE [LARGE SCALE GENOMIC DNA]</scope>
    <source>
        <strain evidence="4">CCUG 52478</strain>
    </source>
</reference>
<accession>A0ABW3W9P0</accession>
<comment type="similarity">
    <text evidence="1">Belongs to the bacterial ring-hydroxylating dioxygenase beta subunit family.</text>
</comment>
<sequence>MRAEIEDFLVHEADLLDSGRYADWLDLLHEDFLYRVPVPLAREDPTQSPYDDVLEFANESKSFLEMRFRRIASDFAWAERPAAMVRHFVSNFRITPEGGDVEAYAVRTNVMVVRARLPEVPVIATAGRHDRIVRQDGVLLLASRVVHLDAEVPTESQLGVIF</sequence>
<dbReference type="CDD" id="cd00667">
    <property type="entry name" value="ring_hydroxylating_dioxygenases_beta"/>
    <property type="match status" value="1"/>
</dbReference>
<protein>
    <submittedName>
        <fullName evidence="3">Aromatic-ring-hydroxylating dioxygenase subunit beta</fullName>
    </submittedName>
</protein>
<dbReference type="InterPro" id="IPR032710">
    <property type="entry name" value="NTF2-like_dom_sf"/>
</dbReference>
<evidence type="ECO:0000256" key="1">
    <source>
        <dbReference type="ARBA" id="ARBA00009570"/>
    </source>
</evidence>
<comment type="caution">
    <text evidence="3">The sequence shown here is derived from an EMBL/GenBank/DDBJ whole genome shotgun (WGS) entry which is preliminary data.</text>
</comment>
<dbReference type="RefSeq" id="WP_367918165.1">
    <property type="nucleotide sequence ID" value="NZ_BAABAC010000007.1"/>
</dbReference>
<gene>
    <name evidence="3" type="ORF">ACFQ3F_25130</name>
</gene>
<keyword evidence="4" id="KW-1185">Reference proteome</keyword>
<keyword evidence="3" id="KW-0223">Dioxygenase</keyword>
<evidence type="ECO:0000313" key="4">
    <source>
        <dbReference type="Proteomes" id="UP001597229"/>
    </source>
</evidence>
<dbReference type="Gene3D" id="3.10.450.50">
    <property type="match status" value="1"/>
</dbReference>
<dbReference type="Pfam" id="PF00866">
    <property type="entry name" value="Ring_hydroxyl_B"/>
    <property type="match status" value="1"/>
</dbReference>
<evidence type="ECO:0000313" key="3">
    <source>
        <dbReference type="EMBL" id="MFD1251099.1"/>
    </source>
</evidence>
<organism evidence="3 4">
    <name type="scientific">Nocardioides ginsengisoli</name>
    <dbReference type="NCBI Taxonomy" id="363868"/>
    <lineage>
        <taxon>Bacteria</taxon>
        <taxon>Bacillati</taxon>
        <taxon>Actinomycetota</taxon>
        <taxon>Actinomycetes</taxon>
        <taxon>Propionibacteriales</taxon>
        <taxon>Nocardioidaceae</taxon>
        <taxon>Nocardioides</taxon>
    </lineage>
</organism>
<dbReference type="SUPFAM" id="SSF54427">
    <property type="entry name" value="NTF2-like"/>
    <property type="match status" value="1"/>
</dbReference>
<dbReference type="Proteomes" id="UP001597229">
    <property type="component" value="Unassembled WGS sequence"/>
</dbReference>
<dbReference type="PANTHER" id="PTHR41534">
    <property type="entry name" value="BLR3401 PROTEIN"/>
    <property type="match status" value="1"/>
</dbReference>
<dbReference type="InterPro" id="IPR000391">
    <property type="entry name" value="Rng_hydr_dOase-bsu"/>
</dbReference>